<dbReference type="GO" id="GO:0008841">
    <property type="term" value="F:dihydrofolate synthase activity"/>
    <property type="evidence" value="ECO:0007669"/>
    <property type="project" value="TreeGrafter"/>
</dbReference>
<dbReference type="GO" id="GO:0046872">
    <property type="term" value="F:metal ion binding"/>
    <property type="evidence" value="ECO:0007669"/>
    <property type="project" value="UniProtKB-KW"/>
</dbReference>
<evidence type="ECO:0000256" key="6">
    <source>
        <dbReference type="ARBA" id="ARBA00022741"/>
    </source>
</evidence>
<dbReference type="Gene3D" id="3.40.1190.10">
    <property type="entry name" value="Mur-like, catalytic domain"/>
    <property type="match status" value="1"/>
</dbReference>
<dbReference type="InterPro" id="IPR001645">
    <property type="entry name" value="Folylpolyglutamate_synth"/>
</dbReference>
<keyword evidence="14" id="KW-1185">Reference proteome</keyword>
<comment type="similarity">
    <text evidence="2 10">Belongs to the folylpolyglutamate synthase family.</text>
</comment>
<evidence type="ECO:0000256" key="10">
    <source>
        <dbReference type="PIRNR" id="PIRNR001563"/>
    </source>
</evidence>
<keyword evidence="5" id="KW-0479">Metal-binding</keyword>
<proteinExistence type="inferred from homology"/>
<keyword evidence="4 10" id="KW-0436">Ligase</keyword>
<dbReference type="Gene3D" id="3.90.190.20">
    <property type="entry name" value="Mur ligase, C-terminal domain"/>
    <property type="match status" value="1"/>
</dbReference>
<evidence type="ECO:0000256" key="3">
    <source>
        <dbReference type="ARBA" id="ARBA00013025"/>
    </source>
</evidence>
<organism evidence="13 14">
    <name type="scientific">Azospirillum ramasamyi</name>
    <dbReference type="NCBI Taxonomy" id="682998"/>
    <lineage>
        <taxon>Bacteria</taxon>
        <taxon>Pseudomonadati</taxon>
        <taxon>Pseudomonadota</taxon>
        <taxon>Alphaproteobacteria</taxon>
        <taxon>Rhodospirillales</taxon>
        <taxon>Azospirillaceae</taxon>
        <taxon>Azospirillum</taxon>
    </lineage>
</organism>
<dbReference type="GO" id="GO:0005524">
    <property type="term" value="F:ATP binding"/>
    <property type="evidence" value="ECO:0007669"/>
    <property type="project" value="UniProtKB-KW"/>
</dbReference>
<dbReference type="InterPro" id="IPR036565">
    <property type="entry name" value="Mur-like_cat_sf"/>
</dbReference>
<evidence type="ECO:0000256" key="7">
    <source>
        <dbReference type="ARBA" id="ARBA00022840"/>
    </source>
</evidence>
<dbReference type="GO" id="GO:0005737">
    <property type="term" value="C:cytoplasm"/>
    <property type="evidence" value="ECO:0007669"/>
    <property type="project" value="TreeGrafter"/>
</dbReference>
<evidence type="ECO:0000256" key="9">
    <source>
        <dbReference type="ARBA" id="ARBA00047493"/>
    </source>
</evidence>
<dbReference type="Proteomes" id="UP000249605">
    <property type="component" value="Chromosome"/>
</dbReference>
<dbReference type="EC" id="6.3.2.17" evidence="3"/>
<evidence type="ECO:0000256" key="1">
    <source>
        <dbReference type="ARBA" id="ARBA00001946"/>
    </source>
</evidence>
<comment type="cofactor">
    <cofactor evidence="1">
        <name>Mg(2+)</name>
        <dbReference type="ChEBI" id="CHEBI:18420"/>
    </cofactor>
</comment>
<feature type="region of interest" description="Disordered" evidence="11">
    <location>
        <begin position="1"/>
        <end position="21"/>
    </location>
</feature>
<dbReference type="GO" id="GO:0046654">
    <property type="term" value="P:tetrahydrofolate biosynthetic process"/>
    <property type="evidence" value="ECO:0007669"/>
    <property type="project" value="UniProtKB-UniPathway"/>
</dbReference>
<accession>A0A2U9S5F8</accession>
<dbReference type="KEGG" id="azm:DM194_11300"/>
<evidence type="ECO:0000259" key="12">
    <source>
        <dbReference type="Pfam" id="PF08245"/>
    </source>
</evidence>
<protein>
    <recommendedName>
        <fullName evidence="3">tetrahydrofolate synthase</fullName>
        <ecNumber evidence="3">6.3.2.17</ecNumber>
    </recommendedName>
</protein>
<feature type="domain" description="Mur ligase central" evidence="12">
    <location>
        <begin position="62"/>
        <end position="279"/>
    </location>
</feature>
<dbReference type="SUPFAM" id="SSF53623">
    <property type="entry name" value="MurD-like peptide ligases, catalytic domain"/>
    <property type="match status" value="1"/>
</dbReference>
<name>A0A2U9S5F8_9PROT</name>
<dbReference type="EMBL" id="CP029829">
    <property type="protein sequence ID" value="AWU94800.1"/>
    <property type="molecule type" value="Genomic_DNA"/>
</dbReference>
<dbReference type="PANTHER" id="PTHR11136:SF0">
    <property type="entry name" value="DIHYDROFOLATE SYNTHETASE-RELATED"/>
    <property type="match status" value="1"/>
</dbReference>
<dbReference type="PANTHER" id="PTHR11136">
    <property type="entry name" value="FOLYLPOLYGLUTAMATE SYNTHASE-RELATED"/>
    <property type="match status" value="1"/>
</dbReference>
<dbReference type="FunFam" id="3.40.1190.10:FF:000011">
    <property type="entry name" value="Folylpolyglutamate synthase/dihydrofolate synthase"/>
    <property type="match status" value="1"/>
</dbReference>
<keyword evidence="8" id="KW-0460">Magnesium</keyword>
<dbReference type="InterPro" id="IPR013221">
    <property type="entry name" value="Mur_ligase_cen"/>
</dbReference>
<evidence type="ECO:0000313" key="13">
    <source>
        <dbReference type="EMBL" id="AWU94800.1"/>
    </source>
</evidence>
<evidence type="ECO:0000256" key="8">
    <source>
        <dbReference type="ARBA" id="ARBA00022842"/>
    </source>
</evidence>
<dbReference type="InterPro" id="IPR036615">
    <property type="entry name" value="Mur_ligase_C_dom_sf"/>
</dbReference>
<dbReference type="UniPathway" id="UPA00077">
    <property type="reaction ID" value="UER00157"/>
</dbReference>
<gene>
    <name evidence="13" type="ORF">DM194_11300</name>
</gene>
<dbReference type="SUPFAM" id="SSF53244">
    <property type="entry name" value="MurD-like peptide ligases, peptide-binding domain"/>
    <property type="match status" value="1"/>
</dbReference>
<evidence type="ECO:0000256" key="5">
    <source>
        <dbReference type="ARBA" id="ARBA00022723"/>
    </source>
</evidence>
<dbReference type="PIRSF" id="PIRSF001563">
    <property type="entry name" value="Folylpolyglu_synth"/>
    <property type="match status" value="1"/>
</dbReference>
<keyword evidence="7 10" id="KW-0067">ATP-binding</keyword>
<comment type="catalytic activity">
    <reaction evidence="9">
        <text>(6S)-5,6,7,8-tetrahydrofolyl-(gamma-L-Glu)(n) + L-glutamate + ATP = (6S)-5,6,7,8-tetrahydrofolyl-(gamma-L-Glu)(n+1) + ADP + phosphate + H(+)</text>
        <dbReference type="Rhea" id="RHEA:10580"/>
        <dbReference type="Rhea" id="RHEA-COMP:14738"/>
        <dbReference type="Rhea" id="RHEA-COMP:14740"/>
        <dbReference type="ChEBI" id="CHEBI:15378"/>
        <dbReference type="ChEBI" id="CHEBI:29985"/>
        <dbReference type="ChEBI" id="CHEBI:30616"/>
        <dbReference type="ChEBI" id="CHEBI:43474"/>
        <dbReference type="ChEBI" id="CHEBI:141005"/>
        <dbReference type="ChEBI" id="CHEBI:456216"/>
        <dbReference type="EC" id="6.3.2.17"/>
    </reaction>
</comment>
<evidence type="ECO:0000256" key="2">
    <source>
        <dbReference type="ARBA" id="ARBA00008276"/>
    </source>
</evidence>
<dbReference type="GO" id="GO:0004326">
    <property type="term" value="F:tetrahydrofolylpolyglutamate synthase activity"/>
    <property type="evidence" value="ECO:0007669"/>
    <property type="project" value="UniProtKB-EC"/>
</dbReference>
<dbReference type="NCBIfam" id="TIGR01499">
    <property type="entry name" value="folC"/>
    <property type="match status" value="1"/>
</dbReference>
<dbReference type="OrthoDB" id="9809356at2"/>
<evidence type="ECO:0000256" key="4">
    <source>
        <dbReference type="ARBA" id="ARBA00022598"/>
    </source>
</evidence>
<evidence type="ECO:0000256" key="11">
    <source>
        <dbReference type="SAM" id="MobiDB-lite"/>
    </source>
</evidence>
<dbReference type="AlphaFoldDB" id="A0A2U9S5F8"/>
<sequence length="457" mass="48751">MTDASLPLANPPARPAANRSDPVLDRLKGLHPKVIDLSLDRVHRLLAALGHPERKLPPVVHVAGTNGKGSTIAFLRAMLEAAGYRVHVYTSPHLVRFHERIRLGRHQGGRLIDDDHLAALLEECEIANAGNPITFFEVTTVAALLAFSRVPADVVLLETGLGGRLDATNVVAKPAVTAITRISYDHRQFLGDSLLEIGSEKAGIFKPGVPVVLAPQPEADALRALKLRANAIGAPIQSWSVQERPDGFRFESARRQLDLPMPGLAGVHQITNAGVAIACLDHLPLAVDDEAVRKGLATVEWPARLQRLTRGPLAESLPPGWELWLDGGHNDSAGEVLARQAVDWSRGQPGTGRSEGSPALPLFVIYGMLSSKDPFEFLGPLAPFIHSLRAVAIPGEEASFTAEESCETAKLCGIRDHAAADNVDAALADLVANRPGPARVLICGSLYLAGTVLAENG</sequence>
<reference evidence="13 14" key="1">
    <citation type="journal article" date="2019" name="Int. J. Syst. Evol. Microbiol.">
        <title>Azospirillum ramasamyi sp. nov., a novel diazotrophic bacterium isolated from fermented bovine products.</title>
        <authorList>
            <person name="Anandham R."/>
            <person name="Heo J."/>
            <person name="Krishnamoorthy R."/>
            <person name="SenthilKumar M."/>
            <person name="Gopal N.O."/>
            <person name="Kim S.J."/>
            <person name="Kwon S.W."/>
        </authorList>
    </citation>
    <scope>NUCLEOTIDE SEQUENCE [LARGE SCALE GENOMIC DNA]</scope>
    <source>
        <strain evidence="13 14">M2T2B2</strain>
    </source>
</reference>
<dbReference type="PROSITE" id="PS01012">
    <property type="entry name" value="FOLYLPOLYGLU_SYNT_2"/>
    <property type="match status" value="1"/>
</dbReference>
<dbReference type="RefSeq" id="WP_111067405.1">
    <property type="nucleotide sequence ID" value="NZ_CP029829.1"/>
</dbReference>
<dbReference type="InterPro" id="IPR018109">
    <property type="entry name" value="Folylpolyglutamate_synth_CS"/>
</dbReference>
<dbReference type="Pfam" id="PF08245">
    <property type="entry name" value="Mur_ligase_M"/>
    <property type="match status" value="1"/>
</dbReference>
<keyword evidence="6 10" id="KW-0547">Nucleotide-binding</keyword>
<evidence type="ECO:0000313" key="14">
    <source>
        <dbReference type="Proteomes" id="UP000249605"/>
    </source>
</evidence>